<keyword evidence="1" id="KW-0677">Repeat</keyword>
<evidence type="ECO:0000313" key="4">
    <source>
        <dbReference type="Proteomes" id="UP000232133"/>
    </source>
</evidence>
<keyword evidence="2" id="KW-0802">TPR repeat</keyword>
<dbReference type="AlphaFoldDB" id="A0A2H4U6F3"/>
<dbReference type="SUPFAM" id="SSF48452">
    <property type="entry name" value="TPR-like"/>
    <property type="match status" value="1"/>
</dbReference>
<protein>
    <submittedName>
        <fullName evidence="3">Peptide transporter</fullName>
    </submittedName>
</protein>
<dbReference type="Gene3D" id="1.25.40.10">
    <property type="entry name" value="Tetratricopeptide repeat domain"/>
    <property type="match status" value="2"/>
</dbReference>
<name>A0A2H4U6F3_METSM</name>
<dbReference type="RefSeq" id="WP_022531379.1">
    <property type="nucleotide sequence ID" value="NZ_AP025586.1"/>
</dbReference>
<reference evidence="4" key="1">
    <citation type="submission" date="2016-10" db="EMBL/GenBank/DDBJ databases">
        <authorList>
            <person name="Kim B.-C."/>
            <person name="Jeong H."/>
        </authorList>
    </citation>
    <scope>NUCLEOTIDE SEQUENCE [LARGE SCALE GENOMIC DNA]</scope>
    <source>
        <strain evidence="4">KB11</strain>
    </source>
</reference>
<gene>
    <name evidence="3" type="ORF">BK798_04190</name>
</gene>
<evidence type="ECO:0000313" key="3">
    <source>
        <dbReference type="EMBL" id="ATZ59673.1"/>
    </source>
</evidence>
<dbReference type="InterPro" id="IPR051685">
    <property type="entry name" value="Ycf3/AcsC/BcsC/TPR_MFPF"/>
</dbReference>
<dbReference type="GeneID" id="71695261"/>
<dbReference type="PANTHER" id="PTHR44943">
    <property type="entry name" value="CELLULOSE SYNTHASE OPERON PROTEIN C"/>
    <property type="match status" value="1"/>
</dbReference>
<dbReference type="PANTHER" id="PTHR44943:SF8">
    <property type="entry name" value="TPR REPEAT-CONTAINING PROTEIN MJ0263"/>
    <property type="match status" value="1"/>
</dbReference>
<evidence type="ECO:0000256" key="2">
    <source>
        <dbReference type="ARBA" id="ARBA00022803"/>
    </source>
</evidence>
<accession>A0A2H4U6F3</accession>
<dbReference type="Proteomes" id="UP000232133">
    <property type="component" value="Chromosome"/>
</dbReference>
<sequence length="173" mass="19747">MNSYLNIRINGKNLEKKEDIENAILKFDEDLKENPDDEATIVGKSVLLYKIGKLNESLECLNQIKNIRNASIIELKAVILMGMSNYKRALDLLNEVLKLDCGNVSALYYKTECLFKLKRFKEVVDTADVALKIDKNHQSILINKFCSLVELNNTKEALKVKEKLLRLGLNCNI</sequence>
<evidence type="ECO:0000256" key="1">
    <source>
        <dbReference type="ARBA" id="ARBA00022737"/>
    </source>
</evidence>
<dbReference type="Pfam" id="PF12895">
    <property type="entry name" value="ANAPC3"/>
    <property type="match status" value="1"/>
</dbReference>
<dbReference type="EMBL" id="CP017803">
    <property type="protein sequence ID" value="ATZ59673.1"/>
    <property type="molecule type" value="Genomic_DNA"/>
</dbReference>
<proteinExistence type="predicted"/>
<organism evidence="3 4">
    <name type="scientific">Methanobrevibacter smithii</name>
    <dbReference type="NCBI Taxonomy" id="2173"/>
    <lineage>
        <taxon>Archaea</taxon>
        <taxon>Methanobacteriati</taxon>
        <taxon>Methanobacteriota</taxon>
        <taxon>Methanomada group</taxon>
        <taxon>Methanobacteria</taxon>
        <taxon>Methanobacteriales</taxon>
        <taxon>Methanobacteriaceae</taxon>
        <taxon>Methanobrevibacter</taxon>
    </lineage>
</organism>
<dbReference type="InterPro" id="IPR011990">
    <property type="entry name" value="TPR-like_helical_dom_sf"/>
</dbReference>